<keyword evidence="3" id="KW-0238">DNA-binding</keyword>
<organism evidence="5 6">
    <name type="scientific">Alkalibacillus salilacus</name>
    <dbReference type="NCBI Taxonomy" id="284582"/>
    <lineage>
        <taxon>Bacteria</taxon>
        <taxon>Bacillati</taxon>
        <taxon>Bacillota</taxon>
        <taxon>Bacilli</taxon>
        <taxon>Bacillales</taxon>
        <taxon>Bacillaceae</taxon>
        <taxon>Alkalibacillus</taxon>
    </lineage>
</organism>
<dbReference type="GO" id="GO:0009035">
    <property type="term" value="F:type I site-specific deoxyribonuclease activity"/>
    <property type="evidence" value="ECO:0007669"/>
    <property type="project" value="UniProtKB-EC"/>
</dbReference>
<dbReference type="Proteomes" id="UP001224359">
    <property type="component" value="Unassembled WGS sequence"/>
</dbReference>
<comment type="similarity">
    <text evidence="1">Belongs to the type-I restriction system S methylase family.</text>
</comment>
<dbReference type="EMBL" id="JAUSTQ010000008">
    <property type="protein sequence ID" value="MDQ0160019.1"/>
    <property type="molecule type" value="Genomic_DNA"/>
</dbReference>
<gene>
    <name evidence="5" type="ORF">J2S77_002020</name>
</gene>
<reference evidence="5 6" key="1">
    <citation type="submission" date="2023-07" db="EMBL/GenBank/DDBJ databases">
        <title>Genomic Encyclopedia of Type Strains, Phase IV (KMG-IV): sequencing the most valuable type-strain genomes for metagenomic binning, comparative biology and taxonomic classification.</title>
        <authorList>
            <person name="Goeker M."/>
        </authorList>
    </citation>
    <scope>NUCLEOTIDE SEQUENCE [LARGE SCALE GENOMIC DNA]</scope>
    <source>
        <strain evidence="5 6">DSM 16460</strain>
    </source>
</reference>
<evidence type="ECO:0000313" key="6">
    <source>
        <dbReference type="Proteomes" id="UP001224359"/>
    </source>
</evidence>
<dbReference type="CDD" id="cd17278">
    <property type="entry name" value="RMtype1_S_LdeBORF1052P-TRD2-CR2"/>
    <property type="match status" value="1"/>
</dbReference>
<proteinExistence type="inferred from homology"/>
<dbReference type="PANTHER" id="PTHR30408:SF12">
    <property type="entry name" value="TYPE I RESTRICTION ENZYME MJAVIII SPECIFICITY SUBUNIT"/>
    <property type="match status" value="1"/>
</dbReference>
<evidence type="ECO:0000313" key="5">
    <source>
        <dbReference type="EMBL" id="MDQ0160019.1"/>
    </source>
</evidence>
<dbReference type="Pfam" id="PF01420">
    <property type="entry name" value="Methylase_S"/>
    <property type="match status" value="2"/>
</dbReference>
<comment type="caution">
    <text evidence="5">The sequence shown here is derived from an EMBL/GenBank/DDBJ whole genome shotgun (WGS) entry which is preliminary data.</text>
</comment>
<dbReference type="InterPro" id="IPR052021">
    <property type="entry name" value="Type-I_RS_S_subunit"/>
</dbReference>
<evidence type="ECO:0000259" key="4">
    <source>
        <dbReference type="Pfam" id="PF01420"/>
    </source>
</evidence>
<dbReference type="PANTHER" id="PTHR30408">
    <property type="entry name" value="TYPE-1 RESTRICTION ENZYME ECOKI SPECIFICITY PROTEIN"/>
    <property type="match status" value="1"/>
</dbReference>
<dbReference type="Gene3D" id="3.90.220.20">
    <property type="entry name" value="DNA methylase specificity domains"/>
    <property type="match status" value="2"/>
</dbReference>
<protein>
    <submittedName>
        <fullName evidence="5">Type I restriction enzyme S subunit</fullName>
        <ecNumber evidence="5">3.1.21.3</ecNumber>
    </submittedName>
</protein>
<dbReference type="SUPFAM" id="SSF116734">
    <property type="entry name" value="DNA methylase specificity domain"/>
    <property type="match status" value="2"/>
</dbReference>
<feature type="domain" description="Type I restriction modification DNA specificity" evidence="4">
    <location>
        <begin position="219"/>
        <end position="394"/>
    </location>
</feature>
<evidence type="ECO:0000256" key="3">
    <source>
        <dbReference type="ARBA" id="ARBA00023125"/>
    </source>
</evidence>
<evidence type="ECO:0000256" key="2">
    <source>
        <dbReference type="ARBA" id="ARBA00022747"/>
    </source>
</evidence>
<dbReference type="EC" id="3.1.21.3" evidence="5"/>
<dbReference type="Gene3D" id="1.10.287.1120">
    <property type="entry name" value="Bipartite methylase S protein"/>
    <property type="match status" value="1"/>
</dbReference>
<accession>A0ABT9VGD3</accession>
<name>A0ABT9VGD3_9BACI</name>
<keyword evidence="6" id="KW-1185">Reference proteome</keyword>
<dbReference type="InterPro" id="IPR000055">
    <property type="entry name" value="Restrct_endonuc_typeI_TRD"/>
</dbReference>
<evidence type="ECO:0000256" key="1">
    <source>
        <dbReference type="ARBA" id="ARBA00010923"/>
    </source>
</evidence>
<keyword evidence="5" id="KW-0378">Hydrolase</keyword>
<dbReference type="InterPro" id="IPR044946">
    <property type="entry name" value="Restrct_endonuc_typeI_TRD_sf"/>
</dbReference>
<keyword evidence="2" id="KW-0680">Restriction system</keyword>
<sequence length="421" mass="47846">MSEKTQHGWTFDKLGNYVKLQGGNAFKSRDFKDNGIPLLRIANIRNNGIELDGIAYIDDEIAKTYSSYLLKESNVVIAMSGATTGKTGIIKKENLPLLLNQRVGVFKIKKDNFMIQDYLRFVVQSSYFQNVIKIDAIGGAQPNISPKQIESIHVYIPPLDEQQKIAAILSSVDKAIDKTKEIIEETETVKKGLMQQLLINGIRSHNFKVSPIGSIPEAWQVLSFNKVFDRIRTKNYNNNQNVLTISGEKGLVNQLDYFNKSVSSKNLSNYIYLEKGDFAYNKSYSNGYPLGAIKMLDKYDNGVVSTLYICFRLKQPYLQSFYKHYFDSGLWNRQVYNIAPEGGRSHGLLNVGVKDFFEILIPVPSIEEQQEISDRINAIEYKKEIEQKKLSKLTNIKQGLMQQLLTGKVRVPINEDEEVPS</sequence>
<feature type="domain" description="Type I restriction modification DNA specificity" evidence="4">
    <location>
        <begin position="8"/>
        <end position="186"/>
    </location>
</feature>